<evidence type="ECO:0000313" key="3">
    <source>
        <dbReference type="Proteomes" id="UP000243978"/>
    </source>
</evidence>
<keyword evidence="3" id="KW-1185">Reference proteome</keyword>
<gene>
    <name evidence="2" type="ORF">C8N43_2226</name>
</gene>
<dbReference type="Proteomes" id="UP000243978">
    <property type="component" value="Unassembled WGS sequence"/>
</dbReference>
<dbReference type="AlphaFoldDB" id="A0A2T6BNC1"/>
<name>A0A2T6BNC1_9RHOB</name>
<dbReference type="OrthoDB" id="7847157at2"/>
<evidence type="ECO:0000256" key="1">
    <source>
        <dbReference type="SAM" id="MobiDB-lite"/>
    </source>
</evidence>
<feature type="region of interest" description="Disordered" evidence="1">
    <location>
        <begin position="76"/>
        <end position="103"/>
    </location>
</feature>
<sequence length="152" mass="16545">MPEPQSSSATPVSPEQVKKARMLVSMLGADFAKSSKHPFFKDLARTAVQPSPEPMNAPDMSAALAKLVKTLADPRVAQRLRPKPSPEPEARPEVTAPLPLDTDLPMQHPVLIAKQMMGFPKPDRVAMMRRLPGPTARQVAAYLSELEADTAE</sequence>
<accession>A0A2T6BNC1</accession>
<dbReference type="RefSeq" id="WP_107845644.1">
    <property type="nucleotide sequence ID" value="NZ_QBKS01000001.1"/>
</dbReference>
<protein>
    <submittedName>
        <fullName evidence="2">Uncharacterized protein</fullName>
    </submittedName>
</protein>
<comment type="caution">
    <text evidence="2">The sequence shown here is derived from an EMBL/GenBank/DDBJ whole genome shotgun (WGS) entry which is preliminary data.</text>
</comment>
<organism evidence="2 3">
    <name type="scientific">Litoreibacter ponti</name>
    <dbReference type="NCBI Taxonomy" id="1510457"/>
    <lineage>
        <taxon>Bacteria</taxon>
        <taxon>Pseudomonadati</taxon>
        <taxon>Pseudomonadota</taxon>
        <taxon>Alphaproteobacteria</taxon>
        <taxon>Rhodobacterales</taxon>
        <taxon>Roseobacteraceae</taxon>
        <taxon>Litoreibacter</taxon>
    </lineage>
</organism>
<reference evidence="2 3" key="1">
    <citation type="submission" date="2018-04" db="EMBL/GenBank/DDBJ databases">
        <title>Genomic Encyclopedia of Archaeal and Bacterial Type Strains, Phase II (KMG-II): from individual species to whole genera.</title>
        <authorList>
            <person name="Goeker M."/>
        </authorList>
    </citation>
    <scope>NUCLEOTIDE SEQUENCE [LARGE SCALE GENOMIC DNA]</scope>
    <source>
        <strain evidence="2 3">DSM 100977</strain>
    </source>
</reference>
<evidence type="ECO:0000313" key="2">
    <source>
        <dbReference type="EMBL" id="PTX57556.1"/>
    </source>
</evidence>
<dbReference type="EMBL" id="QBKS01000001">
    <property type="protein sequence ID" value="PTX57556.1"/>
    <property type="molecule type" value="Genomic_DNA"/>
</dbReference>
<proteinExistence type="predicted"/>